<protein>
    <submittedName>
        <fullName evidence="2">Uncharacterized protein</fullName>
    </submittedName>
</protein>
<organism evidence="2 3">
    <name type="scientific">Megaselia scalaris</name>
    <name type="common">Humpbacked fly</name>
    <name type="synonym">Phora scalaris</name>
    <dbReference type="NCBI Taxonomy" id="36166"/>
    <lineage>
        <taxon>Eukaryota</taxon>
        <taxon>Metazoa</taxon>
        <taxon>Ecdysozoa</taxon>
        <taxon>Arthropoda</taxon>
        <taxon>Hexapoda</taxon>
        <taxon>Insecta</taxon>
        <taxon>Pterygota</taxon>
        <taxon>Neoptera</taxon>
        <taxon>Endopterygota</taxon>
        <taxon>Diptera</taxon>
        <taxon>Brachycera</taxon>
        <taxon>Muscomorpha</taxon>
        <taxon>Platypezoidea</taxon>
        <taxon>Phoridae</taxon>
        <taxon>Megaseliini</taxon>
        <taxon>Megaselia</taxon>
    </lineage>
</organism>
<proteinExistence type="predicted"/>
<reference evidence="3" key="1">
    <citation type="submission" date="2013-02" db="EMBL/GenBank/DDBJ databases">
        <authorList>
            <person name="Hughes D."/>
        </authorList>
    </citation>
    <scope>NUCLEOTIDE SEQUENCE</scope>
    <source>
        <strain>Durham</strain>
        <strain evidence="3">NC isolate 2 -- Noor lab</strain>
    </source>
</reference>
<sequence length="117" mass="13334">MTKITIQEMGIPTSIERKDRKTYEFQLTMEFYNNFVDTNFSNENYGNNAVSTATPLKFSNEIYPPSPSSSPIYNNHSYMTDIYNIKMEQLVSPESYGVPPSPPDSYQSIASPKLNID</sequence>
<evidence type="ECO:0000313" key="3">
    <source>
        <dbReference type="Proteomes" id="UP000015102"/>
    </source>
</evidence>
<accession>T1H4W3</accession>
<dbReference type="Proteomes" id="UP000015102">
    <property type="component" value="Unassembled WGS sequence"/>
</dbReference>
<keyword evidence="3" id="KW-1185">Reference proteome</keyword>
<reference evidence="2" key="2">
    <citation type="submission" date="2015-06" db="UniProtKB">
        <authorList>
            <consortium name="EnsemblMetazoa"/>
        </authorList>
    </citation>
    <scope>IDENTIFICATION</scope>
</reference>
<dbReference type="AlphaFoldDB" id="T1H4W3"/>
<evidence type="ECO:0000256" key="1">
    <source>
        <dbReference type="SAM" id="MobiDB-lite"/>
    </source>
</evidence>
<dbReference type="EnsemblMetazoa" id="MESCA011333-RA">
    <property type="protein sequence ID" value="MESCA011333-PA"/>
    <property type="gene ID" value="MESCA011333"/>
</dbReference>
<feature type="region of interest" description="Disordered" evidence="1">
    <location>
        <begin position="93"/>
        <end position="117"/>
    </location>
</feature>
<dbReference type="EMBL" id="CAQQ02022837">
    <property type="status" value="NOT_ANNOTATED_CDS"/>
    <property type="molecule type" value="Genomic_DNA"/>
</dbReference>
<dbReference type="HOGENOM" id="CLU_2090803_0_0_1"/>
<name>T1H4W3_MEGSC</name>
<evidence type="ECO:0000313" key="2">
    <source>
        <dbReference type="EnsemblMetazoa" id="MESCA011333-PA"/>
    </source>
</evidence>